<keyword evidence="3" id="KW-1185">Reference proteome</keyword>
<accession>A0A9Q1JQJ0</accession>
<comment type="caution">
    <text evidence="2">The sequence shown here is derived from an EMBL/GenBank/DDBJ whole genome shotgun (WGS) entry which is preliminary data.</text>
</comment>
<dbReference type="AlphaFoldDB" id="A0A9Q1JQJ0"/>
<feature type="region of interest" description="Disordered" evidence="1">
    <location>
        <begin position="201"/>
        <end position="238"/>
    </location>
</feature>
<feature type="compositionally biased region" description="Basic residues" evidence="1">
    <location>
        <begin position="210"/>
        <end position="238"/>
    </location>
</feature>
<dbReference type="Proteomes" id="UP001153076">
    <property type="component" value="Unassembled WGS sequence"/>
</dbReference>
<dbReference type="EMBL" id="JAKOGI010000920">
    <property type="protein sequence ID" value="KAJ8429221.1"/>
    <property type="molecule type" value="Genomic_DNA"/>
</dbReference>
<evidence type="ECO:0000313" key="2">
    <source>
        <dbReference type="EMBL" id="KAJ8429221.1"/>
    </source>
</evidence>
<protein>
    <submittedName>
        <fullName evidence="2">Uncharacterized protein</fullName>
    </submittedName>
</protein>
<reference evidence="2" key="1">
    <citation type="submission" date="2022-04" db="EMBL/GenBank/DDBJ databases">
        <title>Carnegiea gigantea Genome sequencing and assembly v2.</title>
        <authorList>
            <person name="Copetti D."/>
            <person name="Sanderson M.J."/>
            <person name="Burquez A."/>
            <person name="Wojciechowski M.F."/>
        </authorList>
    </citation>
    <scope>NUCLEOTIDE SEQUENCE</scope>
    <source>
        <strain evidence="2">SGP5-SGP5p</strain>
        <tissue evidence="2">Aerial part</tissue>
    </source>
</reference>
<evidence type="ECO:0000313" key="3">
    <source>
        <dbReference type="Proteomes" id="UP001153076"/>
    </source>
</evidence>
<name>A0A9Q1JQJ0_9CARY</name>
<evidence type="ECO:0000256" key="1">
    <source>
        <dbReference type="SAM" id="MobiDB-lite"/>
    </source>
</evidence>
<organism evidence="2 3">
    <name type="scientific">Carnegiea gigantea</name>
    <dbReference type="NCBI Taxonomy" id="171969"/>
    <lineage>
        <taxon>Eukaryota</taxon>
        <taxon>Viridiplantae</taxon>
        <taxon>Streptophyta</taxon>
        <taxon>Embryophyta</taxon>
        <taxon>Tracheophyta</taxon>
        <taxon>Spermatophyta</taxon>
        <taxon>Magnoliopsida</taxon>
        <taxon>eudicotyledons</taxon>
        <taxon>Gunneridae</taxon>
        <taxon>Pentapetalae</taxon>
        <taxon>Caryophyllales</taxon>
        <taxon>Cactineae</taxon>
        <taxon>Cactaceae</taxon>
        <taxon>Cactoideae</taxon>
        <taxon>Echinocereeae</taxon>
        <taxon>Carnegiea</taxon>
    </lineage>
</organism>
<sequence>MSSIGEEIIVEEGQGSHIMSTLEDGCLGTPLMYSTKVEAMKGKVMVTQSIDRRKAGKNCIPDVQGVDNHRESRFNSSEHIVNLQPKMEIFGENVNSRPTSIHPINDSGEDSGEGVVLSNSGDNFQGTASCNSLETMEDVLAINATSSLIPNHISKEPCFSITPILPGLVLEFGPNVVPTPQQVVSNFESIVPMSSKEPGLGLDHCSCKEHSKKKKVKKKLKQGKNVRKGSLARKRRET</sequence>
<proteinExistence type="predicted"/>
<gene>
    <name evidence="2" type="ORF">Cgig2_017626</name>
</gene>